<evidence type="ECO:0008006" key="3">
    <source>
        <dbReference type="Google" id="ProtNLM"/>
    </source>
</evidence>
<protein>
    <recommendedName>
        <fullName evidence="3">STAS/SEC14 domain-containing protein</fullName>
    </recommendedName>
</protein>
<gene>
    <name evidence="1" type="ORF">BC351_26670</name>
</gene>
<sequence>MMHFYFSDKAHIFWDDVIEAAVIRWNSLAQEDEFRVPLNKLIELAVIKKARKVLIDKSHSMVMTEDANWLSVEWLPKLLNAGIQYTATVSSENTITNIDMRQAIGKSTTALSYHDFKDIHNAVGWLSGISA</sequence>
<name>A0A1V4HJV1_9BACL</name>
<dbReference type="OrthoDB" id="852169at2"/>
<proteinExistence type="predicted"/>
<organism evidence="1 2">
    <name type="scientific">Paenibacillus ferrarius</name>
    <dbReference type="NCBI Taxonomy" id="1469647"/>
    <lineage>
        <taxon>Bacteria</taxon>
        <taxon>Bacillati</taxon>
        <taxon>Bacillota</taxon>
        <taxon>Bacilli</taxon>
        <taxon>Bacillales</taxon>
        <taxon>Paenibacillaceae</taxon>
        <taxon>Paenibacillus</taxon>
    </lineage>
</organism>
<reference evidence="2" key="1">
    <citation type="submission" date="2016-07" db="EMBL/GenBank/DDBJ databases">
        <authorList>
            <person name="Florea S."/>
            <person name="Webb J.S."/>
            <person name="Jaromczyk J."/>
            <person name="Schardl C.L."/>
        </authorList>
    </citation>
    <scope>NUCLEOTIDE SEQUENCE [LARGE SCALE GENOMIC DNA]</scope>
    <source>
        <strain evidence="2">CY1</strain>
    </source>
</reference>
<evidence type="ECO:0000313" key="1">
    <source>
        <dbReference type="EMBL" id="OPH56994.1"/>
    </source>
</evidence>
<dbReference type="Proteomes" id="UP000190626">
    <property type="component" value="Unassembled WGS sequence"/>
</dbReference>
<dbReference type="EMBL" id="MBTG01000014">
    <property type="protein sequence ID" value="OPH56994.1"/>
    <property type="molecule type" value="Genomic_DNA"/>
</dbReference>
<accession>A0A1V4HJV1</accession>
<keyword evidence="2" id="KW-1185">Reference proteome</keyword>
<comment type="caution">
    <text evidence="1">The sequence shown here is derived from an EMBL/GenBank/DDBJ whole genome shotgun (WGS) entry which is preliminary data.</text>
</comment>
<evidence type="ECO:0000313" key="2">
    <source>
        <dbReference type="Proteomes" id="UP000190626"/>
    </source>
</evidence>
<dbReference type="AlphaFoldDB" id="A0A1V4HJV1"/>
<dbReference type="STRING" id="1469647.BC351_26670"/>
<dbReference type="RefSeq" id="WP_079413984.1">
    <property type="nucleotide sequence ID" value="NZ_MBTG01000014.1"/>
</dbReference>